<dbReference type="SUPFAM" id="SSF51445">
    <property type="entry name" value="(Trans)glycosidases"/>
    <property type="match status" value="1"/>
</dbReference>
<protein>
    <recommendedName>
        <fullName evidence="2 5">Alpha-galactosidase</fullName>
        <ecNumber evidence="2 5">3.2.1.22</ecNumber>
    </recommendedName>
</protein>
<evidence type="ECO:0000256" key="3">
    <source>
        <dbReference type="ARBA" id="ARBA00022801"/>
    </source>
</evidence>
<name>A0ABP9C290_9SPHI</name>
<evidence type="ECO:0000256" key="2">
    <source>
        <dbReference type="ARBA" id="ARBA00012755"/>
    </source>
</evidence>
<dbReference type="InterPro" id="IPR031704">
    <property type="entry name" value="Glyco_hydro_36_N"/>
</dbReference>
<gene>
    <name evidence="8" type="ORF">GCM10023231_33540</name>
</gene>
<dbReference type="InterPro" id="IPR017853">
    <property type="entry name" value="GH"/>
</dbReference>
<reference evidence="9" key="1">
    <citation type="journal article" date="2019" name="Int. J. Syst. Evol. Microbiol.">
        <title>The Global Catalogue of Microorganisms (GCM) 10K type strain sequencing project: providing services to taxonomists for standard genome sequencing and annotation.</title>
        <authorList>
            <consortium name="The Broad Institute Genomics Platform"/>
            <consortium name="The Broad Institute Genome Sequencing Center for Infectious Disease"/>
            <person name="Wu L."/>
            <person name="Ma J."/>
        </authorList>
    </citation>
    <scope>NUCLEOTIDE SEQUENCE [LARGE SCALE GENOMIC DNA]</scope>
    <source>
        <strain evidence="9">JCM 18200</strain>
    </source>
</reference>
<evidence type="ECO:0000256" key="4">
    <source>
        <dbReference type="ARBA" id="ARBA00023295"/>
    </source>
</evidence>
<dbReference type="InterPro" id="IPR050985">
    <property type="entry name" value="Alpha-glycosidase_related"/>
</dbReference>
<proteinExistence type="inferred from homology"/>
<dbReference type="EMBL" id="BAABIQ010000042">
    <property type="protein sequence ID" value="GAA4801951.1"/>
    <property type="molecule type" value="Genomic_DNA"/>
</dbReference>
<accession>A0ABP9C290</accession>
<dbReference type="Pfam" id="PF16874">
    <property type="entry name" value="Glyco_hydro_36C"/>
    <property type="match status" value="1"/>
</dbReference>
<evidence type="ECO:0000313" key="8">
    <source>
        <dbReference type="EMBL" id="GAA4801951.1"/>
    </source>
</evidence>
<feature type="domain" description="Glycosyl hydrolase family 36 C-terminal" evidence="6">
    <location>
        <begin position="608"/>
        <end position="695"/>
    </location>
</feature>
<evidence type="ECO:0000313" key="9">
    <source>
        <dbReference type="Proteomes" id="UP001501411"/>
    </source>
</evidence>
<organism evidence="8 9">
    <name type="scientific">Olivibacter ginsenosidimutans</name>
    <dbReference type="NCBI Taxonomy" id="1176537"/>
    <lineage>
        <taxon>Bacteria</taxon>
        <taxon>Pseudomonadati</taxon>
        <taxon>Bacteroidota</taxon>
        <taxon>Sphingobacteriia</taxon>
        <taxon>Sphingobacteriales</taxon>
        <taxon>Sphingobacteriaceae</taxon>
        <taxon>Olivibacter</taxon>
    </lineage>
</organism>
<evidence type="ECO:0000256" key="1">
    <source>
        <dbReference type="ARBA" id="ARBA00001255"/>
    </source>
</evidence>
<dbReference type="PANTHER" id="PTHR43053">
    <property type="entry name" value="GLYCOSIDASE FAMILY 31"/>
    <property type="match status" value="1"/>
</dbReference>
<dbReference type="InterPro" id="IPR013780">
    <property type="entry name" value="Glyco_hydro_b"/>
</dbReference>
<dbReference type="Proteomes" id="UP001501411">
    <property type="component" value="Unassembled WGS sequence"/>
</dbReference>
<keyword evidence="9" id="KW-1185">Reference proteome</keyword>
<dbReference type="PRINTS" id="PR00743">
    <property type="entry name" value="GLHYDRLASE36"/>
</dbReference>
<dbReference type="InterPro" id="IPR031705">
    <property type="entry name" value="Glyco_hydro_36_C"/>
</dbReference>
<sequence length="705" mass="80501">MQLVYGQEQLIIQTDQTTLVFTIGKDKKLYQSYLGARLNPADYAKIKDIRHEAYHPAGTDNLFEPAIQVLQADGNPSLDLRYQKHDVQQVDGHQQTIIELRDPQYPVKVNLILKAFPKESIITSSVTIENEGKKPVVLKQYASSMLHLDAPNYWLTQFHGDWAAEMRMDEVPLNSGIKIIDSKLGARADMYQSPVFYVAEDKPASETTGKVLAGTLAWTGNFRFAFEVDNHNSLRIISGINNYNSEWPLAAGEQFNTPAFIFTFSDQGKGQASRNLHDWARNYAVLDGKEPRLTLLNNWEATGMKFDQQKLVHLFDNGVTLGVDLFLLDDGWFGRKYPRDNDHTSLGDWQEDPKKLPDGLGYLAKAATDKGIKFGVWLEPEMVSPKSELYEKHPDWILKLPNRDEHYYRNQLVLDLTNPKVQDFVYDVVDKTLSIDQHIAYVKWDCNRMMTNTYSPYLKHEQSKVAVAYVQGLYKVLDRLRQKYPHLPMMLCSGGGGRTDYGGLKYFTEFWPSDNTDGLERIFIQWGYSNFFPANTIAAHITSWGKQPLKFRTDVAMMGKLGYDIEVGHMNEQELAFSKLAVATYKQLSPIIWQGDLYRLLNPYEQPQAALMYVAKQKNEAVVFQFDWNTERRNKPAYPVLLQGLDAKKQYRVEEVNLMPDSKSRVDEHGGAYSGDYLMKVGLHFNGQHYASSVVKISTGEGTTK</sequence>
<evidence type="ECO:0000259" key="6">
    <source>
        <dbReference type="Pfam" id="PF16874"/>
    </source>
</evidence>
<dbReference type="Gene3D" id="2.70.98.60">
    <property type="entry name" value="alpha-galactosidase from lactobacil brevis"/>
    <property type="match status" value="1"/>
</dbReference>
<dbReference type="Pfam" id="PF02065">
    <property type="entry name" value="Melibiase"/>
    <property type="match status" value="1"/>
</dbReference>
<dbReference type="EC" id="3.2.1.22" evidence="2 5"/>
<comment type="caution">
    <text evidence="8">The sequence shown here is derived from an EMBL/GenBank/DDBJ whole genome shotgun (WGS) entry which is preliminary data.</text>
</comment>
<comment type="similarity">
    <text evidence="5">Belongs to the glycosyl hydrolase.</text>
</comment>
<evidence type="ECO:0000259" key="7">
    <source>
        <dbReference type="Pfam" id="PF16875"/>
    </source>
</evidence>
<dbReference type="InterPro" id="IPR002252">
    <property type="entry name" value="Glyco_hydro_36"/>
</dbReference>
<dbReference type="InterPro" id="IPR000111">
    <property type="entry name" value="Glyco_hydro_27/36_CS"/>
</dbReference>
<dbReference type="InterPro" id="IPR038417">
    <property type="entry name" value="Alpga-gal_N_sf"/>
</dbReference>
<dbReference type="PIRSF" id="PIRSF005536">
    <property type="entry name" value="Agal"/>
    <property type="match status" value="1"/>
</dbReference>
<dbReference type="Pfam" id="PF16875">
    <property type="entry name" value="Glyco_hydro_36N"/>
    <property type="match status" value="1"/>
</dbReference>
<dbReference type="Gene3D" id="2.60.40.1180">
    <property type="entry name" value="Golgi alpha-mannosidase II"/>
    <property type="match status" value="1"/>
</dbReference>
<dbReference type="Gene3D" id="3.20.20.70">
    <property type="entry name" value="Aldolase class I"/>
    <property type="match status" value="1"/>
</dbReference>
<dbReference type="PANTHER" id="PTHR43053:SF3">
    <property type="entry name" value="ALPHA-GALACTOSIDASE C-RELATED"/>
    <property type="match status" value="1"/>
</dbReference>
<evidence type="ECO:0000256" key="5">
    <source>
        <dbReference type="PIRNR" id="PIRNR005536"/>
    </source>
</evidence>
<feature type="domain" description="Glycosyl hydrolase family 36 N-terminal" evidence="7">
    <location>
        <begin position="51"/>
        <end position="250"/>
    </location>
</feature>
<dbReference type="CDD" id="cd14791">
    <property type="entry name" value="GH36"/>
    <property type="match status" value="1"/>
</dbReference>
<comment type="catalytic activity">
    <reaction evidence="1 5">
        <text>Hydrolysis of terminal, non-reducing alpha-D-galactose residues in alpha-D-galactosides, including galactose oligosaccharides, galactomannans and galactolipids.</text>
        <dbReference type="EC" id="3.2.1.22"/>
    </reaction>
</comment>
<keyword evidence="4 5" id="KW-0326">Glycosidase</keyword>
<dbReference type="InterPro" id="IPR013785">
    <property type="entry name" value="Aldolase_TIM"/>
</dbReference>
<dbReference type="PROSITE" id="PS00512">
    <property type="entry name" value="ALPHA_GALACTOSIDASE"/>
    <property type="match status" value="1"/>
</dbReference>
<keyword evidence="3 5" id="KW-0378">Hydrolase</keyword>